<dbReference type="SUPFAM" id="SSF53756">
    <property type="entry name" value="UDP-Glycosyltransferase/glycogen phosphorylase"/>
    <property type="match status" value="1"/>
</dbReference>
<dbReference type="EMBL" id="JACHIO010000014">
    <property type="protein sequence ID" value="MBB5065129.1"/>
    <property type="molecule type" value="Genomic_DNA"/>
</dbReference>
<sequence>MNILQFVSYRRSISDFKVADRNGSAVATNDMTMACLQHSGIQQVYALQSDGRKSQDDKWFSRRDLPSELQNKISVCYPDQLSDIVSNKPVIGLAAFPYFSAMAECFGAVKASIPVCSLVHAIPTPRLMDNFLSQYLFAQASDSIVVTSTAGRDAITNIFNQLAEILNRLGIKSRLADMENIIHVLPLATESAMLREVDQTLARDVLGLPQVGRVILYSGRLNAGYKADLEPLIRVIADMRRRVGGIRLLIAGHEEQAGYKEALLQIAHDCNVSDLVDFRLDFPSYLKRYIYASADVFVSPVDNVQETFGLSVVEAMASGLPVVAPNWSGYRDLIKDGITGFLVDTWIESAHQNDVNVTGAINWNADAERILASRTIIDIAQMTKRIELVLSSDKLRLSMAAEARRTVNENYTWSAVIDRFIALWESQIIAASIMQKSRAYLDFDNAFNGYARAEASLKEVYAYCPEATIGDLERTAKHRSSERKALIAATSYNYGALVEPFPVGELLDPGSASHSMIVNLLKRGILQIT</sequence>
<dbReference type="Pfam" id="PF00534">
    <property type="entry name" value="Glycos_transf_1"/>
    <property type="match status" value="1"/>
</dbReference>
<keyword evidence="2" id="KW-0808">Transferase</keyword>
<dbReference type="RefSeq" id="WP_184257567.1">
    <property type="nucleotide sequence ID" value="NZ_JACHIO010000014.1"/>
</dbReference>
<evidence type="ECO:0000313" key="2">
    <source>
        <dbReference type="EMBL" id="MBB5065129.1"/>
    </source>
</evidence>
<dbReference type="Gene3D" id="3.40.50.2000">
    <property type="entry name" value="Glycogen Phosphorylase B"/>
    <property type="match status" value="1"/>
</dbReference>
<gene>
    <name evidence="2" type="ORF">HDF15_003492</name>
</gene>
<dbReference type="GO" id="GO:0016757">
    <property type="term" value="F:glycosyltransferase activity"/>
    <property type="evidence" value="ECO:0007669"/>
    <property type="project" value="InterPro"/>
</dbReference>
<accession>A0A7W7ZST6</accession>
<evidence type="ECO:0000259" key="1">
    <source>
        <dbReference type="Pfam" id="PF00534"/>
    </source>
</evidence>
<dbReference type="PANTHER" id="PTHR12526">
    <property type="entry name" value="GLYCOSYLTRANSFERASE"/>
    <property type="match status" value="1"/>
</dbReference>
<proteinExistence type="predicted"/>
<name>A0A7W7ZST6_9BACT</name>
<dbReference type="AlphaFoldDB" id="A0A7W7ZST6"/>
<dbReference type="CDD" id="cd03801">
    <property type="entry name" value="GT4_PimA-like"/>
    <property type="match status" value="1"/>
</dbReference>
<dbReference type="PANTHER" id="PTHR12526:SF637">
    <property type="entry name" value="GLYCOSYLTRANSFERASE EPSF-RELATED"/>
    <property type="match status" value="1"/>
</dbReference>
<reference evidence="2 3" key="1">
    <citation type="submission" date="2020-08" db="EMBL/GenBank/DDBJ databases">
        <title>Genomic Encyclopedia of Type Strains, Phase IV (KMG-V): Genome sequencing to study the core and pangenomes of soil and plant-associated prokaryotes.</title>
        <authorList>
            <person name="Whitman W."/>
        </authorList>
    </citation>
    <scope>NUCLEOTIDE SEQUENCE [LARGE SCALE GENOMIC DNA]</scope>
    <source>
        <strain evidence="2 3">X5P3</strain>
    </source>
</reference>
<feature type="domain" description="Glycosyl transferase family 1" evidence="1">
    <location>
        <begin position="200"/>
        <end position="345"/>
    </location>
</feature>
<protein>
    <submittedName>
        <fullName evidence="2">Glycosyltransferase involved in cell wall biosynthesis</fullName>
    </submittedName>
</protein>
<evidence type="ECO:0000313" key="3">
    <source>
        <dbReference type="Proteomes" id="UP000584867"/>
    </source>
</evidence>
<organism evidence="2 3">
    <name type="scientific">Granulicella mallensis</name>
    <dbReference type="NCBI Taxonomy" id="940614"/>
    <lineage>
        <taxon>Bacteria</taxon>
        <taxon>Pseudomonadati</taxon>
        <taxon>Acidobacteriota</taxon>
        <taxon>Terriglobia</taxon>
        <taxon>Terriglobales</taxon>
        <taxon>Acidobacteriaceae</taxon>
        <taxon>Granulicella</taxon>
    </lineage>
</organism>
<comment type="caution">
    <text evidence="2">The sequence shown here is derived from an EMBL/GenBank/DDBJ whole genome shotgun (WGS) entry which is preliminary data.</text>
</comment>
<dbReference type="InterPro" id="IPR001296">
    <property type="entry name" value="Glyco_trans_1"/>
</dbReference>
<dbReference type="Proteomes" id="UP000584867">
    <property type="component" value="Unassembled WGS sequence"/>
</dbReference>